<dbReference type="EMBL" id="DVJP01000015">
    <property type="protein sequence ID" value="HIS75407.1"/>
    <property type="molecule type" value="Genomic_DNA"/>
</dbReference>
<sequence>MSLYGQFAEVYDLLTSDIDYKARAQGFDRLILAHGGFHGILLDLGCGTGTLTEELAALGYDAIGVDNSPDMLWKAQEKKMASGRDITYICQEMTELDLYGTIDAVVSALDSLNHLTDYGDFCAAIARAALFLHPDGVFVFDLNTPYKHQKILANNTFVYDYDEAFCAWQNTLLEDSLVQMDLSIFVQTEEGLYDRLEESFGERAYSHEQVLKALEKAGLQLEAVYDEDFVSEPKPDSQRLIYVAKHRK</sequence>
<evidence type="ECO:0000259" key="3">
    <source>
        <dbReference type="Pfam" id="PF13649"/>
    </source>
</evidence>
<dbReference type="PANTHER" id="PTHR43861:SF1">
    <property type="entry name" value="TRANS-ACONITATE 2-METHYLTRANSFERASE"/>
    <property type="match status" value="1"/>
</dbReference>
<organism evidence="4 5">
    <name type="scientific">Candidatus Merdivicinus excrementipullorum</name>
    <dbReference type="NCBI Taxonomy" id="2840867"/>
    <lineage>
        <taxon>Bacteria</taxon>
        <taxon>Bacillati</taxon>
        <taxon>Bacillota</taxon>
        <taxon>Clostridia</taxon>
        <taxon>Eubacteriales</taxon>
        <taxon>Oscillospiraceae</taxon>
        <taxon>Oscillospiraceae incertae sedis</taxon>
        <taxon>Candidatus Merdivicinus</taxon>
    </lineage>
</organism>
<evidence type="ECO:0000313" key="4">
    <source>
        <dbReference type="EMBL" id="HIS75407.1"/>
    </source>
</evidence>
<dbReference type="Pfam" id="PF13649">
    <property type="entry name" value="Methyltransf_25"/>
    <property type="match status" value="1"/>
</dbReference>
<dbReference type="GO" id="GO:0008168">
    <property type="term" value="F:methyltransferase activity"/>
    <property type="evidence" value="ECO:0007669"/>
    <property type="project" value="UniProtKB-KW"/>
</dbReference>
<dbReference type="Proteomes" id="UP000824002">
    <property type="component" value="Unassembled WGS sequence"/>
</dbReference>
<dbReference type="InterPro" id="IPR029063">
    <property type="entry name" value="SAM-dependent_MTases_sf"/>
</dbReference>
<evidence type="ECO:0000256" key="2">
    <source>
        <dbReference type="ARBA" id="ARBA00022679"/>
    </source>
</evidence>
<dbReference type="CDD" id="cd02440">
    <property type="entry name" value="AdoMet_MTases"/>
    <property type="match status" value="1"/>
</dbReference>
<comment type="caution">
    <text evidence="4">The sequence shown here is derived from an EMBL/GenBank/DDBJ whole genome shotgun (WGS) entry which is preliminary data.</text>
</comment>
<evidence type="ECO:0000256" key="1">
    <source>
        <dbReference type="ARBA" id="ARBA00022603"/>
    </source>
</evidence>
<proteinExistence type="predicted"/>
<reference evidence="4" key="1">
    <citation type="submission" date="2020-10" db="EMBL/GenBank/DDBJ databases">
        <authorList>
            <person name="Gilroy R."/>
        </authorList>
    </citation>
    <scope>NUCLEOTIDE SEQUENCE</scope>
    <source>
        <strain evidence="4">CHK199-13235</strain>
    </source>
</reference>
<reference evidence="4" key="2">
    <citation type="journal article" date="2021" name="PeerJ">
        <title>Extensive microbial diversity within the chicken gut microbiome revealed by metagenomics and culture.</title>
        <authorList>
            <person name="Gilroy R."/>
            <person name="Ravi A."/>
            <person name="Getino M."/>
            <person name="Pursley I."/>
            <person name="Horton D.L."/>
            <person name="Alikhan N.F."/>
            <person name="Baker D."/>
            <person name="Gharbi K."/>
            <person name="Hall N."/>
            <person name="Watson M."/>
            <person name="Adriaenssens E.M."/>
            <person name="Foster-Nyarko E."/>
            <person name="Jarju S."/>
            <person name="Secka A."/>
            <person name="Antonio M."/>
            <person name="Oren A."/>
            <person name="Chaudhuri R.R."/>
            <person name="La Ragione R."/>
            <person name="Hildebrand F."/>
            <person name="Pallen M.J."/>
        </authorList>
    </citation>
    <scope>NUCLEOTIDE SEQUENCE</scope>
    <source>
        <strain evidence="4">CHK199-13235</strain>
    </source>
</reference>
<keyword evidence="2" id="KW-0808">Transferase</keyword>
<feature type="domain" description="Methyltransferase" evidence="3">
    <location>
        <begin position="42"/>
        <end position="136"/>
    </location>
</feature>
<evidence type="ECO:0000313" key="5">
    <source>
        <dbReference type="Proteomes" id="UP000824002"/>
    </source>
</evidence>
<dbReference type="PANTHER" id="PTHR43861">
    <property type="entry name" value="TRANS-ACONITATE 2-METHYLTRANSFERASE-RELATED"/>
    <property type="match status" value="1"/>
</dbReference>
<dbReference type="InterPro" id="IPR041698">
    <property type="entry name" value="Methyltransf_25"/>
</dbReference>
<dbReference type="SUPFAM" id="SSF53335">
    <property type="entry name" value="S-adenosyl-L-methionine-dependent methyltransferases"/>
    <property type="match status" value="1"/>
</dbReference>
<keyword evidence="1 4" id="KW-0489">Methyltransferase</keyword>
<dbReference type="Gene3D" id="2.20.25.110">
    <property type="entry name" value="S-adenosyl-L-methionine-dependent methyltransferases"/>
    <property type="match status" value="1"/>
</dbReference>
<name>A0A9D1FKK1_9FIRM</name>
<accession>A0A9D1FKK1</accession>
<dbReference type="GO" id="GO:0032259">
    <property type="term" value="P:methylation"/>
    <property type="evidence" value="ECO:0007669"/>
    <property type="project" value="UniProtKB-KW"/>
</dbReference>
<dbReference type="AlphaFoldDB" id="A0A9D1FKK1"/>
<gene>
    <name evidence="4" type="ORF">IAB51_01225</name>
</gene>
<dbReference type="Gene3D" id="3.40.50.150">
    <property type="entry name" value="Vaccinia Virus protein VP39"/>
    <property type="match status" value="1"/>
</dbReference>
<protein>
    <submittedName>
        <fullName evidence="4">Class I SAM-dependent methyltransferase</fullName>
    </submittedName>
</protein>